<evidence type="ECO:0000313" key="2">
    <source>
        <dbReference type="Proteomes" id="UP000607653"/>
    </source>
</evidence>
<evidence type="ECO:0000313" key="1">
    <source>
        <dbReference type="EMBL" id="DAD25988.1"/>
    </source>
</evidence>
<dbReference type="AlphaFoldDB" id="A0A822Y8R2"/>
<name>A0A822Y8R2_NELNU</name>
<accession>A0A822Y8R2</accession>
<organism evidence="1 2">
    <name type="scientific">Nelumbo nucifera</name>
    <name type="common">Sacred lotus</name>
    <dbReference type="NCBI Taxonomy" id="4432"/>
    <lineage>
        <taxon>Eukaryota</taxon>
        <taxon>Viridiplantae</taxon>
        <taxon>Streptophyta</taxon>
        <taxon>Embryophyta</taxon>
        <taxon>Tracheophyta</taxon>
        <taxon>Spermatophyta</taxon>
        <taxon>Magnoliopsida</taxon>
        <taxon>Proteales</taxon>
        <taxon>Nelumbonaceae</taxon>
        <taxon>Nelumbo</taxon>
    </lineage>
</organism>
<comment type="caution">
    <text evidence="1">The sequence shown here is derived from an EMBL/GenBank/DDBJ whole genome shotgun (WGS) entry which is preliminary data.</text>
</comment>
<dbReference type="EMBL" id="DUZY01000002">
    <property type="protein sequence ID" value="DAD25988.1"/>
    <property type="molecule type" value="Genomic_DNA"/>
</dbReference>
<sequence>MASIAHLIIFLEPLLSSWRERKVSRTYLSSLEAELSFPKTRPTTPCTRLQT</sequence>
<reference evidence="1 2" key="1">
    <citation type="journal article" date="2020" name="Mol. Biol. Evol.">
        <title>Distinct Expression and Methylation Patterns for Genes with Different Fates following a Single Whole-Genome Duplication in Flowering Plants.</title>
        <authorList>
            <person name="Shi T."/>
            <person name="Rahmani R.S."/>
            <person name="Gugger P.F."/>
            <person name="Wang M."/>
            <person name="Li H."/>
            <person name="Zhang Y."/>
            <person name="Li Z."/>
            <person name="Wang Q."/>
            <person name="Van de Peer Y."/>
            <person name="Marchal K."/>
            <person name="Chen J."/>
        </authorList>
    </citation>
    <scope>NUCLEOTIDE SEQUENCE [LARGE SCALE GENOMIC DNA]</scope>
    <source>
        <tissue evidence="1">Leaf</tissue>
    </source>
</reference>
<protein>
    <submittedName>
        <fullName evidence="1">Uncharacterized protein</fullName>
    </submittedName>
</protein>
<gene>
    <name evidence="1" type="ORF">HUJ06_027456</name>
</gene>
<proteinExistence type="predicted"/>
<keyword evidence="2" id="KW-1185">Reference proteome</keyword>
<dbReference type="Proteomes" id="UP000607653">
    <property type="component" value="Unassembled WGS sequence"/>
</dbReference>